<evidence type="ECO:0000256" key="4">
    <source>
        <dbReference type="ARBA" id="ARBA00023136"/>
    </source>
</evidence>
<keyword evidence="4 6" id="KW-0472">Membrane</keyword>
<keyword evidence="9" id="KW-1185">Reference proteome</keyword>
<name>A0A0G4LK58_VERLO</name>
<dbReference type="InterPro" id="IPR008253">
    <property type="entry name" value="Marvel"/>
</dbReference>
<evidence type="ECO:0000256" key="2">
    <source>
        <dbReference type="ARBA" id="ARBA00022692"/>
    </source>
</evidence>
<keyword evidence="2 6" id="KW-0812">Transmembrane</keyword>
<dbReference type="STRING" id="100787.A0A0G4LK58"/>
<evidence type="ECO:0000313" key="8">
    <source>
        <dbReference type="EMBL" id="CRK22378.1"/>
    </source>
</evidence>
<keyword evidence="3 6" id="KW-1133">Transmembrane helix</keyword>
<dbReference type="EMBL" id="CVQH01014113">
    <property type="protein sequence ID" value="CRK22378.1"/>
    <property type="molecule type" value="Genomic_DNA"/>
</dbReference>
<dbReference type="Proteomes" id="UP000044602">
    <property type="component" value="Unassembled WGS sequence"/>
</dbReference>
<feature type="domain" description="MARVEL" evidence="7">
    <location>
        <begin position="6"/>
        <end position="132"/>
    </location>
</feature>
<comment type="subcellular location">
    <subcellularLocation>
        <location evidence="1">Membrane</location>
        <topology evidence="1">Multi-pass membrane protein</topology>
    </subcellularLocation>
</comment>
<feature type="transmembrane region" description="Helical" evidence="6">
    <location>
        <begin position="74"/>
        <end position="97"/>
    </location>
</feature>
<feature type="transmembrane region" description="Helical" evidence="6">
    <location>
        <begin position="43"/>
        <end position="62"/>
    </location>
</feature>
<evidence type="ECO:0000256" key="5">
    <source>
        <dbReference type="SAM" id="MobiDB-lite"/>
    </source>
</evidence>
<evidence type="ECO:0000256" key="6">
    <source>
        <dbReference type="SAM" id="Phobius"/>
    </source>
</evidence>
<feature type="region of interest" description="Disordered" evidence="5">
    <location>
        <begin position="147"/>
        <end position="169"/>
    </location>
</feature>
<accession>A0A0G4LK58</accession>
<evidence type="ECO:0000313" key="9">
    <source>
        <dbReference type="Proteomes" id="UP000044602"/>
    </source>
</evidence>
<dbReference type="Pfam" id="PF01284">
    <property type="entry name" value="MARVEL"/>
    <property type="match status" value="1"/>
</dbReference>
<gene>
    <name evidence="8" type="ORF">BN1708_013413</name>
</gene>
<proteinExistence type="predicted"/>
<protein>
    <recommendedName>
        <fullName evidence="7">MARVEL domain-containing protein</fullName>
    </recommendedName>
</protein>
<feature type="transmembrane region" description="Helical" evidence="6">
    <location>
        <begin position="12"/>
        <end position="31"/>
    </location>
</feature>
<organism evidence="8 9">
    <name type="scientific">Verticillium longisporum</name>
    <name type="common">Verticillium dahliae var. longisporum</name>
    <dbReference type="NCBI Taxonomy" id="100787"/>
    <lineage>
        <taxon>Eukaryota</taxon>
        <taxon>Fungi</taxon>
        <taxon>Dikarya</taxon>
        <taxon>Ascomycota</taxon>
        <taxon>Pezizomycotina</taxon>
        <taxon>Sordariomycetes</taxon>
        <taxon>Hypocreomycetidae</taxon>
        <taxon>Glomerellales</taxon>
        <taxon>Plectosphaerellaceae</taxon>
        <taxon>Verticillium</taxon>
    </lineage>
</organism>
<dbReference type="PANTHER" id="PTHR37451:SF5">
    <property type="entry name" value="MARVEL DOMAIN-CONTAINING PROTEIN"/>
    <property type="match status" value="1"/>
</dbReference>
<evidence type="ECO:0000256" key="1">
    <source>
        <dbReference type="ARBA" id="ARBA00004141"/>
    </source>
</evidence>
<reference evidence="8 9" key="1">
    <citation type="submission" date="2015-05" db="EMBL/GenBank/DDBJ databases">
        <authorList>
            <person name="Wang D.B."/>
            <person name="Wang M."/>
        </authorList>
    </citation>
    <scope>NUCLEOTIDE SEQUENCE [LARGE SCALE GENOMIC DNA]</scope>
    <source>
        <strain evidence="8">VL1</strain>
    </source>
</reference>
<sequence length="169" mass="18040">MAINLMLPLRVVQAFLAMAVLVLSAYVANWYNVSTLTASPPQINFLIVSPLISLLSIVYLEVVPRYAPRASHPWAAMACEFINTLFYFAGFIALSVFLGRLRFCRGSVCGAARADAVFAAAQFVAWLASAALTGKIVFKGGLRRKAAPGPVPAPSGLAPPPPVKQEAYA</sequence>
<feature type="compositionally biased region" description="Pro residues" evidence="5">
    <location>
        <begin position="149"/>
        <end position="163"/>
    </location>
</feature>
<dbReference type="PANTHER" id="PTHR37451">
    <property type="entry name" value="MARVEL DOMAIN"/>
    <property type="match status" value="1"/>
</dbReference>
<evidence type="ECO:0000259" key="7">
    <source>
        <dbReference type="Pfam" id="PF01284"/>
    </source>
</evidence>
<dbReference type="GO" id="GO:0016020">
    <property type="term" value="C:membrane"/>
    <property type="evidence" value="ECO:0007669"/>
    <property type="project" value="UniProtKB-SubCell"/>
</dbReference>
<feature type="transmembrane region" description="Helical" evidence="6">
    <location>
        <begin position="117"/>
        <end position="138"/>
    </location>
</feature>
<dbReference type="AlphaFoldDB" id="A0A0G4LK58"/>
<evidence type="ECO:0000256" key="3">
    <source>
        <dbReference type="ARBA" id="ARBA00022989"/>
    </source>
</evidence>